<feature type="transmembrane region" description="Helical" evidence="5">
    <location>
        <begin position="102"/>
        <end position="121"/>
    </location>
</feature>
<feature type="domain" description="Rab3GAP regulatory subunit C-terminal" evidence="7">
    <location>
        <begin position="213"/>
        <end position="301"/>
    </location>
</feature>
<dbReference type="OrthoDB" id="2019917at2759"/>
<reference evidence="8 10" key="2">
    <citation type="submission" date="2018-11" db="EMBL/GenBank/DDBJ databases">
        <authorList>
            <consortium name="Pathogen Informatics"/>
        </authorList>
    </citation>
    <scope>NUCLEOTIDE SEQUENCE [LARGE SCALE GENOMIC DNA]</scope>
</reference>
<protein>
    <submittedName>
        <fullName evidence="11">RAB3GAP2_N domain-containing protein</fullName>
    </submittedName>
</protein>
<evidence type="ECO:0000313" key="8">
    <source>
        <dbReference type="EMBL" id="VDN57631.1"/>
    </source>
</evidence>
<dbReference type="PANTHER" id="PTHR12472:SF0">
    <property type="entry name" value="RAB3 GTPASE-ACTIVATING PROTEIN NON-CATALYTIC SUBUNIT"/>
    <property type="match status" value="1"/>
</dbReference>
<dbReference type="InterPro" id="IPR029257">
    <property type="entry name" value="RAB3GAP2_C"/>
</dbReference>
<comment type="subcellular location">
    <subcellularLocation>
        <location evidence="1">Cytoplasm</location>
    </subcellularLocation>
</comment>
<dbReference type="EMBL" id="UYYG01001161">
    <property type="protein sequence ID" value="VDN57631.1"/>
    <property type="molecule type" value="Genomic_DNA"/>
</dbReference>
<comment type="similarity">
    <text evidence="2">Belongs to the Rab3-GAP regulatory subunit family.</text>
</comment>
<evidence type="ECO:0000313" key="9">
    <source>
        <dbReference type="Proteomes" id="UP000038040"/>
    </source>
</evidence>
<dbReference type="GO" id="GO:0005096">
    <property type="term" value="F:GTPase activator activity"/>
    <property type="evidence" value="ECO:0007669"/>
    <property type="project" value="UniProtKB-KW"/>
</dbReference>
<keyword evidence="3" id="KW-0343">GTPase activation</keyword>
<organism evidence="9 11">
    <name type="scientific">Dracunculus medinensis</name>
    <name type="common">Guinea worm</name>
    <dbReference type="NCBI Taxonomy" id="318479"/>
    <lineage>
        <taxon>Eukaryota</taxon>
        <taxon>Metazoa</taxon>
        <taxon>Ecdysozoa</taxon>
        <taxon>Nematoda</taxon>
        <taxon>Chromadorea</taxon>
        <taxon>Rhabditida</taxon>
        <taxon>Spirurina</taxon>
        <taxon>Dracunculoidea</taxon>
        <taxon>Dracunculidae</taxon>
        <taxon>Dracunculus</taxon>
    </lineage>
</organism>
<dbReference type="InterPro" id="IPR026059">
    <property type="entry name" value="Rab3GAP2"/>
</dbReference>
<dbReference type="Pfam" id="PF14655">
    <property type="entry name" value="RAB3GAP2_N"/>
    <property type="match status" value="1"/>
</dbReference>
<reference evidence="11" key="1">
    <citation type="submission" date="2016-04" db="UniProtKB">
        <authorList>
            <consortium name="WormBaseParasite"/>
        </authorList>
    </citation>
    <scope>IDENTIFICATION</scope>
</reference>
<evidence type="ECO:0000256" key="3">
    <source>
        <dbReference type="ARBA" id="ARBA00022468"/>
    </source>
</evidence>
<proteinExistence type="inferred from homology"/>
<sequence length="352" mass="41329">MSIAESKFNSVLPMRTLIIDGARLGERIYAAPSFYKLAVVTDALGRIFLIDTAKRRLIRVWKGYRDAQCATDSSNMSSKSVALFLVIYASRRGLLEIWSMQARILISFLHFIFFLFGTFFSKYFPGIVFICFLYGLLDFSFCLEWLALILLQMLFEFPHLQHGLCRLLWDTFFLQSFRQLWDLLNKEGGLPRKTTSSENNAIPSDYLVILTVLIGLSLNLRQKPCKMFDAIGERALFIALNEHPLIPMDNVADSLRERRQLFLESCVKEICHQTNNEQYWKLVLDLSHDWKLDVASLKIKVIPFDILNFRRSWNYIQMDEIMKLKSWSQVLMRNLHWFKNCYPFFCLELVLY</sequence>
<keyword evidence="5" id="KW-1133">Transmembrane helix</keyword>
<dbReference type="STRING" id="318479.A0A158Q3Z0"/>
<feature type="domain" description="Rab3-GAP regulatory subunit N-terminal" evidence="6">
    <location>
        <begin position="10"/>
        <end position="103"/>
    </location>
</feature>
<evidence type="ECO:0000259" key="6">
    <source>
        <dbReference type="Pfam" id="PF14655"/>
    </source>
</evidence>
<dbReference type="InterPro" id="IPR032839">
    <property type="entry name" value="RAB3GAP_N"/>
</dbReference>
<gene>
    <name evidence="8" type="ORF">DME_LOCUS7604</name>
</gene>
<evidence type="ECO:0000256" key="2">
    <source>
        <dbReference type="ARBA" id="ARBA00008153"/>
    </source>
</evidence>
<name>A0A158Q3Z0_DRAME</name>
<dbReference type="PANTHER" id="PTHR12472">
    <property type="entry name" value="RAB3-GAP REGULATORY DOMAIN"/>
    <property type="match status" value="1"/>
</dbReference>
<keyword evidence="5" id="KW-0472">Membrane</keyword>
<dbReference type="Pfam" id="PF14656">
    <property type="entry name" value="RAB3GAP2_C"/>
    <property type="match status" value="2"/>
</dbReference>
<dbReference type="Proteomes" id="UP000038040">
    <property type="component" value="Unplaced"/>
</dbReference>
<keyword evidence="4" id="KW-0963">Cytoplasm</keyword>
<evidence type="ECO:0000256" key="1">
    <source>
        <dbReference type="ARBA" id="ARBA00004496"/>
    </source>
</evidence>
<accession>A0A158Q3Z0</accession>
<evidence type="ECO:0000256" key="5">
    <source>
        <dbReference type="SAM" id="Phobius"/>
    </source>
</evidence>
<evidence type="ECO:0000256" key="4">
    <source>
        <dbReference type="ARBA" id="ARBA00022490"/>
    </source>
</evidence>
<dbReference type="WBParaSite" id="DME_0000359901-mRNA-1">
    <property type="protein sequence ID" value="DME_0000359901-mRNA-1"/>
    <property type="gene ID" value="DME_0000359901"/>
</dbReference>
<dbReference type="GO" id="GO:0005737">
    <property type="term" value="C:cytoplasm"/>
    <property type="evidence" value="ECO:0007669"/>
    <property type="project" value="UniProtKB-SubCell"/>
</dbReference>
<feature type="transmembrane region" description="Helical" evidence="5">
    <location>
        <begin position="127"/>
        <end position="151"/>
    </location>
</feature>
<keyword evidence="5" id="KW-0812">Transmembrane</keyword>
<evidence type="ECO:0000259" key="7">
    <source>
        <dbReference type="Pfam" id="PF14656"/>
    </source>
</evidence>
<evidence type="ECO:0000313" key="11">
    <source>
        <dbReference type="WBParaSite" id="DME_0000359901-mRNA-1"/>
    </source>
</evidence>
<dbReference type="AlphaFoldDB" id="A0A158Q3Z0"/>
<dbReference type="Proteomes" id="UP000274756">
    <property type="component" value="Unassembled WGS sequence"/>
</dbReference>
<keyword evidence="10" id="KW-1185">Reference proteome</keyword>
<evidence type="ECO:0000313" key="10">
    <source>
        <dbReference type="Proteomes" id="UP000274756"/>
    </source>
</evidence>
<feature type="domain" description="Rab3GAP regulatory subunit C-terminal" evidence="7">
    <location>
        <begin position="155"/>
        <end position="206"/>
    </location>
</feature>